<gene>
    <name evidence="11" type="ORF">TRSC58_02836</name>
</gene>
<evidence type="ECO:0000313" key="12">
    <source>
        <dbReference type="Proteomes" id="UP000031737"/>
    </source>
</evidence>
<dbReference type="SUPFAM" id="SSF56112">
    <property type="entry name" value="Protein kinase-like (PK-like)"/>
    <property type="match status" value="1"/>
</dbReference>
<comment type="catalytic activity">
    <reaction evidence="8">
        <text>L-seryl-[protein] + ATP = O-phospho-L-seryl-[protein] + ADP + H(+)</text>
        <dbReference type="Rhea" id="RHEA:17989"/>
        <dbReference type="Rhea" id="RHEA-COMP:9863"/>
        <dbReference type="Rhea" id="RHEA-COMP:11604"/>
        <dbReference type="ChEBI" id="CHEBI:15378"/>
        <dbReference type="ChEBI" id="CHEBI:29999"/>
        <dbReference type="ChEBI" id="CHEBI:30616"/>
        <dbReference type="ChEBI" id="CHEBI:83421"/>
        <dbReference type="ChEBI" id="CHEBI:456216"/>
        <dbReference type="EC" id="2.7.11.1"/>
    </reaction>
</comment>
<protein>
    <recommendedName>
        <fullName evidence="1">non-specific serine/threonine protein kinase</fullName>
        <ecNumber evidence="1">2.7.11.1</ecNumber>
    </recommendedName>
</protein>
<evidence type="ECO:0000256" key="6">
    <source>
        <dbReference type="ARBA" id="ARBA00022840"/>
    </source>
</evidence>
<dbReference type="OrthoDB" id="248923at2759"/>
<evidence type="ECO:0000256" key="8">
    <source>
        <dbReference type="ARBA" id="ARBA00048679"/>
    </source>
</evidence>
<evidence type="ECO:0000256" key="5">
    <source>
        <dbReference type="ARBA" id="ARBA00022777"/>
    </source>
</evidence>
<dbReference type="EC" id="2.7.11.1" evidence="1"/>
<dbReference type="EMBL" id="AUPL01002836">
    <property type="protein sequence ID" value="ESL09441.1"/>
    <property type="molecule type" value="Genomic_DNA"/>
</dbReference>
<feature type="domain" description="Protein kinase" evidence="10">
    <location>
        <begin position="6"/>
        <end position="256"/>
    </location>
</feature>
<proteinExistence type="predicted"/>
<feature type="region of interest" description="Disordered" evidence="9">
    <location>
        <begin position="354"/>
        <end position="514"/>
    </location>
</feature>
<accession>A0A061J5M2</accession>
<keyword evidence="4" id="KW-0547">Nucleotide-binding</keyword>
<dbReference type="InterPro" id="IPR051131">
    <property type="entry name" value="NEK_Ser/Thr_kinase_NIMA"/>
</dbReference>
<evidence type="ECO:0000256" key="2">
    <source>
        <dbReference type="ARBA" id="ARBA00022527"/>
    </source>
</evidence>
<name>A0A061J5M2_TRYRA</name>
<reference evidence="11 12" key="1">
    <citation type="submission" date="2013-07" db="EMBL/GenBank/DDBJ databases">
        <authorList>
            <person name="Stoco P.H."/>
            <person name="Wagner G."/>
            <person name="Gerber A."/>
            <person name="Zaha A."/>
            <person name="Thompson C."/>
            <person name="Bartholomeu D.C."/>
            <person name="Luckemeyer D.D."/>
            <person name="Bahia D."/>
            <person name="Loreto E."/>
            <person name="Prestes E.B."/>
            <person name="Lima F.M."/>
            <person name="Rodrigues-Luiz G."/>
            <person name="Vallejo G.A."/>
            <person name="Filho J.F."/>
            <person name="Monteiro K.M."/>
            <person name="Tyler K.M."/>
            <person name="de Almeida L.G."/>
            <person name="Ortiz M.F."/>
            <person name="Siervo M.A."/>
            <person name="de Moraes M.H."/>
            <person name="Cunha O.L."/>
            <person name="Mendonca-Neto R."/>
            <person name="Silva R."/>
            <person name="Teixeira S.M."/>
            <person name="Murta S.M."/>
            <person name="Sincero T.C."/>
            <person name="Mendes T.A."/>
            <person name="Urmenyi T.P."/>
            <person name="Silva V.G."/>
            <person name="da Rocha W.D."/>
            <person name="Andersson B."/>
            <person name="Romanha A.J."/>
            <person name="Steindel M."/>
            <person name="de Vasconcelos A.T."/>
            <person name="Grisard E.C."/>
        </authorList>
    </citation>
    <scope>NUCLEOTIDE SEQUENCE [LARGE SCALE GENOMIC DNA]</scope>
    <source>
        <strain evidence="11 12">SC58</strain>
    </source>
</reference>
<dbReference type="Gene3D" id="1.10.510.10">
    <property type="entry name" value="Transferase(Phosphotransferase) domain 1"/>
    <property type="match status" value="1"/>
</dbReference>
<dbReference type="PROSITE" id="PS00108">
    <property type="entry name" value="PROTEIN_KINASE_ST"/>
    <property type="match status" value="1"/>
</dbReference>
<dbReference type="PROSITE" id="PS50011">
    <property type="entry name" value="PROTEIN_KINASE_DOM"/>
    <property type="match status" value="1"/>
</dbReference>
<organism evidence="11 12">
    <name type="scientific">Trypanosoma rangeli SC58</name>
    <dbReference type="NCBI Taxonomy" id="429131"/>
    <lineage>
        <taxon>Eukaryota</taxon>
        <taxon>Discoba</taxon>
        <taxon>Euglenozoa</taxon>
        <taxon>Kinetoplastea</taxon>
        <taxon>Metakinetoplastina</taxon>
        <taxon>Trypanosomatida</taxon>
        <taxon>Trypanosomatidae</taxon>
        <taxon>Trypanosoma</taxon>
        <taxon>Herpetosoma</taxon>
    </lineage>
</organism>
<dbReference type="InterPro" id="IPR008271">
    <property type="entry name" value="Ser/Thr_kinase_AS"/>
</dbReference>
<dbReference type="SMART" id="SM00220">
    <property type="entry name" value="S_TKc"/>
    <property type="match status" value="1"/>
</dbReference>
<evidence type="ECO:0000256" key="7">
    <source>
        <dbReference type="ARBA" id="ARBA00047899"/>
    </source>
</evidence>
<sequence>MGMDHYRILKRLGGTTATHLAVDKQNDKKVVIKRLMDGTQGVQELNVSLRARHPNIIPFLESFVHDGALYAVLAYAEGGDLEAHLEQLQRKKKPPQVLRVLRWFKQLIEALQCCHQHNIMHRDVKPSNIFLNADATELYLGDFGSAKALLRSAMLTSTFVGTPIWISPEVLTGTQYGFSSDVWSLGCVFYEMVALRRPFTATNFATLVQQITSGDIPPLPPSTPDEIRTITMSMLRVDPEKRCGLAKALALTEQAIKAKARSPPPAKGTAEREKIERAPPPSIPRRATGVITQRKQPPQLPQLPQRPLLAKAAPAGEAHRDGTVADNKLEEWIHARNHDMSVIERYLTKFRQSDEQTLAPAPPSTIDVQRDRGRDRRRSSVAAPPERTTLPPAEARDDEPRLRPEPVIGVRAHMAAASPQRSGAAVQSRRRTTSTKSNARKKERNETPGRKNGSPLFRQQSTARSVGGNAPQAPKRVKSSHSLVGLHASPPAPPPEGEEGKRLSREKREKERAQMLEMIREQKAKAQQERKAKGKSETRDALAVEIVLPANLRHASGAE</sequence>
<keyword evidence="6" id="KW-0067">ATP-binding</keyword>
<dbReference type="VEuPathDB" id="TriTrypDB:TRSC58_02836"/>
<dbReference type="PANTHER" id="PTHR44899">
    <property type="entry name" value="CAMK FAMILY PROTEIN KINASE"/>
    <property type="match status" value="1"/>
</dbReference>
<evidence type="ECO:0000259" key="10">
    <source>
        <dbReference type="PROSITE" id="PS50011"/>
    </source>
</evidence>
<evidence type="ECO:0000256" key="1">
    <source>
        <dbReference type="ARBA" id="ARBA00012513"/>
    </source>
</evidence>
<comment type="caution">
    <text evidence="11">The sequence shown here is derived from an EMBL/GenBank/DDBJ whole genome shotgun (WGS) entry which is preliminary data.</text>
</comment>
<feature type="compositionally biased region" description="Basic and acidic residues" evidence="9">
    <location>
        <begin position="498"/>
        <end position="514"/>
    </location>
</feature>
<evidence type="ECO:0000256" key="9">
    <source>
        <dbReference type="SAM" id="MobiDB-lite"/>
    </source>
</evidence>
<dbReference type="InterPro" id="IPR011009">
    <property type="entry name" value="Kinase-like_dom_sf"/>
</dbReference>
<feature type="region of interest" description="Disordered" evidence="9">
    <location>
        <begin position="256"/>
        <end position="286"/>
    </location>
</feature>
<evidence type="ECO:0000256" key="4">
    <source>
        <dbReference type="ARBA" id="ARBA00022741"/>
    </source>
</evidence>
<dbReference type="GO" id="GO:0005524">
    <property type="term" value="F:ATP binding"/>
    <property type="evidence" value="ECO:0007669"/>
    <property type="project" value="UniProtKB-KW"/>
</dbReference>
<feature type="compositionally biased region" description="Basic residues" evidence="9">
    <location>
        <begin position="428"/>
        <end position="442"/>
    </location>
</feature>
<keyword evidence="12" id="KW-1185">Reference proteome</keyword>
<dbReference type="PANTHER" id="PTHR44899:SF3">
    <property type="entry name" value="SERINE_THREONINE-PROTEIN KINASE NEK1"/>
    <property type="match status" value="1"/>
</dbReference>
<comment type="catalytic activity">
    <reaction evidence="7">
        <text>L-threonyl-[protein] + ATP = O-phospho-L-threonyl-[protein] + ADP + H(+)</text>
        <dbReference type="Rhea" id="RHEA:46608"/>
        <dbReference type="Rhea" id="RHEA-COMP:11060"/>
        <dbReference type="Rhea" id="RHEA-COMP:11605"/>
        <dbReference type="ChEBI" id="CHEBI:15378"/>
        <dbReference type="ChEBI" id="CHEBI:30013"/>
        <dbReference type="ChEBI" id="CHEBI:30616"/>
        <dbReference type="ChEBI" id="CHEBI:61977"/>
        <dbReference type="ChEBI" id="CHEBI:456216"/>
        <dbReference type="EC" id="2.7.11.1"/>
    </reaction>
</comment>
<feature type="compositionally biased region" description="Basic and acidic residues" evidence="9">
    <location>
        <begin position="394"/>
        <end position="404"/>
    </location>
</feature>
<dbReference type="Proteomes" id="UP000031737">
    <property type="component" value="Unassembled WGS sequence"/>
</dbReference>
<keyword evidence="5 11" id="KW-0418">Kinase</keyword>
<dbReference type="Pfam" id="PF00069">
    <property type="entry name" value="Pkinase"/>
    <property type="match status" value="1"/>
</dbReference>
<keyword evidence="3" id="KW-0808">Transferase</keyword>
<dbReference type="InterPro" id="IPR000719">
    <property type="entry name" value="Prot_kinase_dom"/>
</dbReference>
<evidence type="ECO:0000256" key="3">
    <source>
        <dbReference type="ARBA" id="ARBA00022679"/>
    </source>
</evidence>
<keyword evidence="2 11" id="KW-0723">Serine/threonine-protein kinase</keyword>
<evidence type="ECO:0000313" key="11">
    <source>
        <dbReference type="EMBL" id="ESL09441.1"/>
    </source>
</evidence>
<dbReference type="AlphaFoldDB" id="A0A061J5M2"/>
<dbReference type="GO" id="GO:0004674">
    <property type="term" value="F:protein serine/threonine kinase activity"/>
    <property type="evidence" value="ECO:0007669"/>
    <property type="project" value="UniProtKB-KW"/>
</dbReference>